<dbReference type="InterPro" id="IPR021361">
    <property type="entry name" value="Tad2-like_dom"/>
</dbReference>
<organism evidence="2">
    <name type="scientific">uncultured Caudovirales phage</name>
    <dbReference type="NCBI Taxonomy" id="2100421"/>
    <lineage>
        <taxon>Viruses</taxon>
        <taxon>Duplodnaviria</taxon>
        <taxon>Heunggongvirae</taxon>
        <taxon>Uroviricota</taxon>
        <taxon>Caudoviricetes</taxon>
        <taxon>Peduoviridae</taxon>
        <taxon>Maltschvirus</taxon>
        <taxon>Maltschvirus maltsch</taxon>
    </lineage>
</organism>
<sequence>MNFGQAIEALKAGKRVTRAGWNGRGMFLLLAGGYKVPKSALREGGPITAEFLESRGLEEMEILPHVDMWTVNAQGRQAYLPGWLASQTDMLSDDWEIL</sequence>
<evidence type="ECO:0000259" key="1">
    <source>
        <dbReference type="Pfam" id="PF11195"/>
    </source>
</evidence>
<feature type="domain" description="Thoeris anti-defense 2-like" evidence="1">
    <location>
        <begin position="1"/>
        <end position="98"/>
    </location>
</feature>
<gene>
    <name evidence="2" type="ORF">UFOVP229_6</name>
</gene>
<evidence type="ECO:0000313" key="2">
    <source>
        <dbReference type="EMBL" id="CAB5218878.1"/>
    </source>
</evidence>
<dbReference type="Pfam" id="PF11195">
    <property type="entry name" value="Tad2-like"/>
    <property type="match status" value="1"/>
</dbReference>
<accession>A0A6J7WPV0</accession>
<reference evidence="2" key="1">
    <citation type="submission" date="2020-05" db="EMBL/GenBank/DDBJ databases">
        <authorList>
            <person name="Chiriac C."/>
            <person name="Salcher M."/>
            <person name="Ghai R."/>
            <person name="Kavagutti S V."/>
        </authorList>
    </citation>
    <scope>NUCLEOTIDE SEQUENCE</scope>
</reference>
<name>A0A6J7WPV0_9CAUD</name>
<proteinExistence type="predicted"/>
<dbReference type="EMBL" id="LR798271">
    <property type="protein sequence ID" value="CAB5218878.1"/>
    <property type="molecule type" value="Genomic_DNA"/>
</dbReference>
<protein>
    <recommendedName>
        <fullName evidence="1">Thoeris anti-defense 2-like domain-containing protein</fullName>
    </recommendedName>
</protein>